<comment type="caution">
    <text evidence="1">The sequence shown here is derived from an EMBL/GenBank/DDBJ whole genome shotgun (WGS) entry which is preliminary data.</text>
</comment>
<dbReference type="Gene3D" id="3.40.50.2000">
    <property type="entry name" value="Glycogen Phosphorylase B"/>
    <property type="match status" value="1"/>
</dbReference>
<gene>
    <name evidence="1" type="ORF">DS843_28030</name>
</gene>
<dbReference type="SUPFAM" id="SSF53756">
    <property type="entry name" value="UDP-Glycosyltransferase/glycogen phosphorylase"/>
    <property type="match status" value="1"/>
</dbReference>
<dbReference type="Pfam" id="PF13692">
    <property type="entry name" value="Glyco_trans_1_4"/>
    <property type="match status" value="1"/>
</dbReference>
<proteinExistence type="predicted"/>
<dbReference type="OrthoDB" id="9810247at2"/>
<evidence type="ECO:0000313" key="2">
    <source>
        <dbReference type="Proteomes" id="UP000480854"/>
    </source>
</evidence>
<reference evidence="1 2" key="1">
    <citation type="submission" date="2018-07" db="EMBL/GenBank/DDBJ databases">
        <title>Genome sequence of Azospirillum sp. ATCC 49961.</title>
        <authorList>
            <person name="Sant'Anna F.H."/>
            <person name="Baldani J.I."/>
            <person name="Zilli J.E."/>
            <person name="Reis V.M."/>
            <person name="Hartmann A."/>
            <person name="Cruz L."/>
            <person name="de Souza E.M."/>
            <person name="de Oliveira Pedrosa F."/>
            <person name="Passaglia L.M.P."/>
        </authorList>
    </citation>
    <scope>NUCLEOTIDE SEQUENCE [LARGE SCALE GENOMIC DNA]</scope>
    <source>
        <strain evidence="1 2">ATCC 49961</strain>
    </source>
</reference>
<dbReference type="AlphaFoldDB" id="A0A9W7NDY0"/>
<dbReference type="PANTHER" id="PTHR12526">
    <property type="entry name" value="GLYCOSYLTRANSFERASE"/>
    <property type="match status" value="1"/>
</dbReference>
<dbReference type="EMBL" id="QOKW01000039">
    <property type="protein sequence ID" value="KAA0676204.1"/>
    <property type="molecule type" value="Genomic_DNA"/>
</dbReference>
<organism evidence="1 2">
    <name type="scientific">Roseomonas genomospecies 6</name>
    <dbReference type="NCBI Taxonomy" id="214106"/>
    <lineage>
        <taxon>Bacteria</taxon>
        <taxon>Pseudomonadati</taxon>
        <taxon>Pseudomonadota</taxon>
        <taxon>Alphaproteobacteria</taxon>
        <taxon>Acetobacterales</taxon>
        <taxon>Roseomonadaceae</taxon>
        <taxon>Roseomonas</taxon>
    </lineage>
</organism>
<protein>
    <submittedName>
        <fullName evidence="1">Glycosyltransferase</fullName>
    </submittedName>
</protein>
<name>A0A9W7NDY0_9PROT</name>
<sequence>MPPCIAPCRCSSLLNARLVRPVARAYNDGEAMPSRSRPHPGQDLGQELGAAWPRAGSVACTVHPLSAFQDFAHSQGVVCSRQEIHMSEPLLPSPEQLQRYKEADVIFVAQDGFSLAPARVRCYSFAKLLRQKGIAAEVLSFVDHLGARFGGGPVAQIPEEEKLRLNLRAFDILAENPRAVLYVQKAGYHVLACCLATARHGNRIVFDYDDYDIGTSPYWRLEPWFPSLQPDALLSTMAARADACVVSSTRLLDLVGRDKPNTHLVHTVADPEDFNPLRRHLPRRRFGDAVNILWCGDVWGSLVLRDIFFALDAFALVPPEFRSEARFHLIGFGRAWPELKRRVAQRYPDLRNIVFHERIAPERFSEVLAEMDIGVLPYADTMFNACKSPTKMFEYLLAKVAVCATPVGEVVHCLDDGVSVLLADALEGFSANLTRLIADRDLRTRIVEAAYERGVRELSLQGVGDRLADIVRPLIRMDPAVGPSVETYLAQALGRTREISPREVAIARGDLKTVLRAGDPATVDPMRWTAPLMALLDWPGLERAERVTQPQLDRVKAAAARSRNALRVRVQSALPPAERPAGPPALSKLAAAEDWESAPWFAWLDRLKVSCSTFPRYLDDETPDAPRVNALDRLDLVYNFYKRSCGAWARAQTAYALDRLGMLDREREAAVIVPHPDGMPMLLSDVVRHVDVIDIGADAPERARRVALGETDRWRLVSRPFDPDRLAVHHIGRPACARLDRGAWDIVVVPDNAIFLHGFAETMAWIDARLRIGGCLVLTMETVLNDGSDADHEGHTRVAGVPARLASPEGLPRLFAQTTGLQVEGVFDVSVSDATLDRVARTDAPGNPHFVRQTGVTLHMPAVWTLRKRAVTPPDAWAGLAAEIGAA</sequence>
<accession>A0A9W7NDY0</accession>
<keyword evidence="2" id="KW-1185">Reference proteome</keyword>
<dbReference type="Proteomes" id="UP000480854">
    <property type="component" value="Unassembled WGS sequence"/>
</dbReference>
<evidence type="ECO:0000313" key="1">
    <source>
        <dbReference type="EMBL" id="KAA0676204.1"/>
    </source>
</evidence>